<dbReference type="Proteomes" id="UP000837857">
    <property type="component" value="Chromosome 14"/>
</dbReference>
<accession>A0ABN8I4G3</accession>
<feature type="non-terminal residue" evidence="2">
    <location>
        <position position="1"/>
    </location>
</feature>
<feature type="region of interest" description="Disordered" evidence="1">
    <location>
        <begin position="56"/>
        <end position="87"/>
    </location>
</feature>
<evidence type="ECO:0000313" key="2">
    <source>
        <dbReference type="EMBL" id="CAH2042510.1"/>
    </source>
</evidence>
<name>A0ABN8I4G3_9NEOP</name>
<feature type="compositionally biased region" description="Polar residues" evidence="1">
    <location>
        <begin position="59"/>
        <end position="76"/>
    </location>
</feature>
<feature type="compositionally biased region" description="Pro residues" evidence="1">
    <location>
        <begin position="77"/>
        <end position="87"/>
    </location>
</feature>
<dbReference type="EMBL" id="OW152826">
    <property type="protein sequence ID" value="CAH2042510.1"/>
    <property type="molecule type" value="Genomic_DNA"/>
</dbReference>
<organism evidence="2 3">
    <name type="scientific">Iphiclides podalirius</name>
    <name type="common">scarce swallowtail</name>
    <dbReference type="NCBI Taxonomy" id="110791"/>
    <lineage>
        <taxon>Eukaryota</taxon>
        <taxon>Metazoa</taxon>
        <taxon>Ecdysozoa</taxon>
        <taxon>Arthropoda</taxon>
        <taxon>Hexapoda</taxon>
        <taxon>Insecta</taxon>
        <taxon>Pterygota</taxon>
        <taxon>Neoptera</taxon>
        <taxon>Endopterygota</taxon>
        <taxon>Lepidoptera</taxon>
        <taxon>Glossata</taxon>
        <taxon>Ditrysia</taxon>
        <taxon>Papilionoidea</taxon>
        <taxon>Papilionidae</taxon>
        <taxon>Papilioninae</taxon>
        <taxon>Iphiclides</taxon>
    </lineage>
</organism>
<sequence length="87" mass="8672">MRRKVADSRLRRLKPIRHGANANRGIDGAGAAGDVGRGGAACGGAVLVSIADLLPGTAEPTQSTNTTPIPSNQSGCQPPPAPPPPAL</sequence>
<gene>
    <name evidence="2" type="ORF">IPOD504_LOCUS3876</name>
</gene>
<feature type="region of interest" description="Disordered" evidence="1">
    <location>
        <begin position="1"/>
        <end position="28"/>
    </location>
</feature>
<proteinExistence type="predicted"/>
<feature type="compositionally biased region" description="Basic and acidic residues" evidence="1">
    <location>
        <begin position="1"/>
        <end position="10"/>
    </location>
</feature>
<evidence type="ECO:0000313" key="3">
    <source>
        <dbReference type="Proteomes" id="UP000837857"/>
    </source>
</evidence>
<keyword evidence="3" id="KW-1185">Reference proteome</keyword>
<reference evidence="2" key="1">
    <citation type="submission" date="2022-03" db="EMBL/GenBank/DDBJ databases">
        <authorList>
            <person name="Martin H S."/>
        </authorList>
    </citation>
    <scope>NUCLEOTIDE SEQUENCE</scope>
</reference>
<evidence type="ECO:0000256" key="1">
    <source>
        <dbReference type="SAM" id="MobiDB-lite"/>
    </source>
</evidence>
<protein>
    <submittedName>
        <fullName evidence="2">Uncharacterized protein</fullName>
    </submittedName>
</protein>